<dbReference type="SUPFAM" id="SSF50952">
    <property type="entry name" value="Soluble quinoprotein glucose dehydrogenase"/>
    <property type="match status" value="1"/>
</dbReference>
<proteinExistence type="predicted"/>
<feature type="compositionally biased region" description="Low complexity" evidence="1">
    <location>
        <begin position="29"/>
        <end position="53"/>
    </location>
</feature>
<accession>A0A853ER80</accession>
<feature type="region of interest" description="Disordered" evidence="1">
    <location>
        <begin position="29"/>
        <end position="72"/>
    </location>
</feature>
<dbReference type="PROSITE" id="PS51257">
    <property type="entry name" value="PROKAR_LIPOPROTEIN"/>
    <property type="match status" value="1"/>
</dbReference>
<evidence type="ECO:0000313" key="4">
    <source>
        <dbReference type="EMBL" id="NYS92252.1"/>
    </source>
</evidence>
<dbReference type="PANTHER" id="PTHR19328:SF13">
    <property type="entry name" value="HIPL1 PROTEIN"/>
    <property type="match status" value="1"/>
</dbReference>
<evidence type="ECO:0000256" key="2">
    <source>
        <dbReference type="SAM" id="SignalP"/>
    </source>
</evidence>
<evidence type="ECO:0000259" key="3">
    <source>
        <dbReference type="Pfam" id="PF07995"/>
    </source>
</evidence>
<feature type="signal peptide" evidence="2">
    <location>
        <begin position="1"/>
        <end position="28"/>
    </location>
</feature>
<dbReference type="InterPro" id="IPR011042">
    <property type="entry name" value="6-blade_b-propeller_TolB-like"/>
</dbReference>
<dbReference type="EMBL" id="JACBYE010000002">
    <property type="protein sequence ID" value="NYS92252.1"/>
    <property type="molecule type" value="Genomic_DNA"/>
</dbReference>
<organism evidence="4 5">
    <name type="scientific">Sanguibacter inulinus</name>
    <dbReference type="NCBI Taxonomy" id="60922"/>
    <lineage>
        <taxon>Bacteria</taxon>
        <taxon>Bacillati</taxon>
        <taxon>Actinomycetota</taxon>
        <taxon>Actinomycetes</taxon>
        <taxon>Micrococcales</taxon>
        <taxon>Sanguibacteraceae</taxon>
        <taxon>Sanguibacter</taxon>
    </lineage>
</organism>
<feature type="chain" id="PRO_5032867844" evidence="2">
    <location>
        <begin position="29"/>
        <end position="409"/>
    </location>
</feature>
<protein>
    <submittedName>
        <fullName evidence="4">PQQ-dependent sugar dehydrogenase</fullName>
    </submittedName>
</protein>
<dbReference type="InterPro" id="IPR011041">
    <property type="entry name" value="Quinoprot_gluc/sorb_DH_b-prop"/>
</dbReference>
<reference evidence="4 5" key="1">
    <citation type="submission" date="2020-07" db="EMBL/GenBank/DDBJ databases">
        <title>MOT database genomes.</title>
        <authorList>
            <person name="Joseph S."/>
            <person name="Aduse-Opoku J."/>
            <person name="Hashim A."/>
            <person name="Wade W."/>
            <person name="Curtis M."/>
        </authorList>
    </citation>
    <scope>NUCLEOTIDE SEQUENCE [LARGE SCALE GENOMIC DNA]</scope>
    <source>
        <strain evidence="4 5">DSM 100099</strain>
    </source>
</reference>
<dbReference type="AlphaFoldDB" id="A0A853ER80"/>
<name>A0A853ER80_9MICO</name>
<dbReference type="InterPro" id="IPR012938">
    <property type="entry name" value="Glc/Sorbosone_DH"/>
</dbReference>
<dbReference type="PANTHER" id="PTHR19328">
    <property type="entry name" value="HEDGEHOG-INTERACTING PROTEIN"/>
    <property type="match status" value="1"/>
</dbReference>
<sequence length="409" mass="41346">MTPRTHPARRPAALVLAAALTLAVAACSDDQTLSTPTGTATATDGSQDGADPADPTDEATDAPSEGALDPRDPVVETVSATLGTPLATGLQAPWGLAQLPDGDWLVTERDTRAVKVVPADASAPTTLTGPGADDLVEGTTGTGEGGLLGVALSPTFADDNLVFFYRTAEEGNEVLSGTLDGTTLGELTAVLSGIPAAATHDGGRIAFGPDGMLYVATGDSGSTILAQHPDSLGGKILRIAPDGSVPRDNPVPGSPVWSLGHRNVQGLGWAQDGRMLASELGQDSLDELNLVVSGGNYGWPAVEGPGGTSQGFVDPLVSWSTDAASPSGLAVTDEGVYVAALQGEALLRVPLAPDGVGDPQTLLAGDLGRLRAVAVGADGDLYVLTNNTDGRGEPREGDDRLVPVVVTED</sequence>
<gene>
    <name evidence="4" type="ORF">HZZ10_01705</name>
</gene>
<keyword evidence="5" id="KW-1185">Reference proteome</keyword>
<dbReference type="Proteomes" id="UP000561011">
    <property type="component" value="Unassembled WGS sequence"/>
</dbReference>
<evidence type="ECO:0000256" key="1">
    <source>
        <dbReference type="SAM" id="MobiDB-lite"/>
    </source>
</evidence>
<dbReference type="Pfam" id="PF07995">
    <property type="entry name" value="GSDH"/>
    <property type="match status" value="1"/>
</dbReference>
<keyword evidence="2" id="KW-0732">Signal</keyword>
<comment type="caution">
    <text evidence="4">The sequence shown here is derived from an EMBL/GenBank/DDBJ whole genome shotgun (WGS) entry which is preliminary data.</text>
</comment>
<evidence type="ECO:0000313" key="5">
    <source>
        <dbReference type="Proteomes" id="UP000561011"/>
    </source>
</evidence>
<dbReference type="RefSeq" id="WP_179912165.1">
    <property type="nucleotide sequence ID" value="NZ_JACBYE010000002.1"/>
</dbReference>
<feature type="domain" description="Glucose/Sorbosone dehydrogenase" evidence="3">
    <location>
        <begin position="90"/>
        <end position="391"/>
    </location>
</feature>
<dbReference type="Gene3D" id="2.120.10.30">
    <property type="entry name" value="TolB, C-terminal domain"/>
    <property type="match status" value="1"/>
</dbReference>